<proteinExistence type="predicted"/>
<comment type="caution">
    <text evidence="2">The sequence shown here is derived from an EMBL/GenBank/DDBJ whole genome shotgun (WGS) entry which is preliminary data.</text>
</comment>
<dbReference type="GO" id="GO:0016020">
    <property type="term" value="C:membrane"/>
    <property type="evidence" value="ECO:0007669"/>
    <property type="project" value="InterPro"/>
</dbReference>
<dbReference type="Pfam" id="PF17965">
    <property type="entry name" value="MucBP_2"/>
    <property type="match status" value="1"/>
</dbReference>
<evidence type="ECO:0000259" key="1">
    <source>
        <dbReference type="Pfam" id="PF17965"/>
    </source>
</evidence>
<accession>A0A7Z1SAW4</accession>
<dbReference type="Pfam" id="PF18483">
    <property type="entry name" value="Lectin_L-type_dom"/>
    <property type="match status" value="1"/>
</dbReference>
<evidence type="ECO:0000313" key="2">
    <source>
        <dbReference type="EMBL" id="PPJ70276.1"/>
    </source>
</evidence>
<name>A0A7Z1SAW4_STAAU</name>
<evidence type="ECO:0000313" key="3">
    <source>
        <dbReference type="Proteomes" id="UP000238775"/>
    </source>
</evidence>
<dbReference type="AlphaFoldDB" id="A0A7Z1SAW4"/>
<organism evidence="2 3">
    <name type="scientific">Staphylococcus aureus</name>
    <dbReference type="NCBI Taxonomy" id="1280"/>
    <lineage>
        <taxon>Bacteria</taxon>
        <taxon>Bacillati</taxon>
        <taxon>Bacillota</taxon>
        <taxon>Bacilli</taxon>
        <taxon>Bacillales</taxon>
        <taxon>Staphylococcaceae</taxon>
        <taxon>Staphylococcus</taxon>
    </lineage>
</organism>
<dbReference type="Gene3D" id="2.60.120.200">
    <property type="match status" value="1"/>
</dbReference>
<dbReference type="InterPro" id="IPR015919">
    <property type="entry name" value="Cadherin-like_sf"/>
</dbReference>
<reference evidence="2 3" key="1">
    <citation type="submission" date="2017-11" db="EMBL/GenBank/DDBJ databases">
        <authorList>
            <person name="Founou R.C."/>
            <person name="Founou L."/>
            <person name="Allam M."/>
            <person name="Ismail A."/>
            <person name="Essack S.Y."/>
        </authorList>
    </citation>
    <scope>NUCLEOTIDE SEQUENCE [LARGE SCALE GENOMIC DNA]</scope>
    <source>
        <strain evidence="2 3">G703N2B1</strain>
    </source>
</reference>
<dbReference type="EMBL" id="PGWZ01000539">
    <property type="protein sequence ID" value="PPJ70276.1"/>
    <property type="molecule type" value="Genomic_DNA"/>
</dbReference>
<dbReference type="GO" id="GO:0005509">
    <property type="term" value="F:calcium ion binding"/>
    <property type="evidence" value="ECO:0007669"/>
    <property type="project" value="InterPro"/>
</dbReference>
<dbReference type="SUPFAM" id="SSF49899">
    <property type="entry name" value="Concanavalin A-like lectins/glucanases"/>
    <property type="match status" value="1"/>
</dbReference>
<sequence>GVAGGDGIGFAFSPGPLGQIGKEGAAVGIGGLNNAFGFKLDTYHNTSTPRSDAKAKADPRNVGGGGAFGAFVSTDRNGMATTEESTAAKLNVQPTDNSFQDFVIDYNGDTKVMTVTYAGQTFTRNLTDWIKNSGGTTFSLSMTASTGGAKNLQQVQFGTFEYTESAVAKVRYVDANTGKDIIPPKTIAGEVDGTVNIDKQLNNFKNLGYSYVGTDALKATNYTETTGTPTLKLTNSSQTVIYKFKDVQGPQISVDSQTREVGKTINPITITTTDNSKDVLTTTVTGLPSGLSFDQTTNTIIGTPSEVGTTTVTVNTTDATG</sequence>
<gene>
    <name evidence="2" type="ORF">CV021_13885</name>
</gene>
<dbReference type="InterPro" id="IPR013783">
    <property type="entry name" value="Ig-like_fold"/>
</dbReference>
<protein>
    <submittedName>
        <fullName evidence="2">Adhesin</fullName>
    </submittedName>
</protein>
<feature type="domain" description="Mucin binding" evidence="1">
    <location>
        <begin position="168"/>
        <end position="226"/>
    </location>
</feature>
<dbReference type="RefSeq" id="WP_197314918.1">
    <property type="nucleotide sequence ID" value="NZ_PGWZ01000539.1"/>
</dbReference>
<dbReference type="Gene3D" id="2.60.40.10">
    <property type="entry name" value="Immunoglobulins"/>
    <property type="match status" value="1"/>
</dbReference>
<dbReference type="Proteomes" id="UP000238775">
    <property type="component" value="Unassembled WGS sequence"/>
</dbReference>
<dbReference type="InterPro" id="IPR013320">
    <property type="entry name" value="ConA-like_dom_sf"/>
</dbReference>
<feature type="non-terminal residue" evidence="2">
    <location>
        <position position="1"/>
    </location>
</feature>
<feature type="non-terminal residue" evidence="2">
    <location>
        <position position="321"/>
    </location>
</feature>
<dbReference type="InterPro" id="IPR041558">
    <property type="entry name" value="MucBP_2"/>
</dbReference>
<dbReference type="SUPFAM" id="SSF49313">
    <property type="entry name" value="Cadherin-like"/>
    <property type="match status" value="1"/>
</dbReference>
<dbReference type="Pfam" id="PF05345">
    <property type="entry name" value="He_PIG"/>
    <property type="match status" value="1"/>
</dbReference>
<dbReference type="Gene3D" id="3.10.20.320">
    <property type="entry name" value="Putative peptidoglycan bound protein (lpxtg motif)"/>
    <property type="match status" value="1"/>
</dbReference>